<evidence type="ECO:0000256" key="1">
    <source>
        <dbReference type="SAM" id="Phobius"/>
    </source>
</evidence>
<dbReference type="EMBL" id="DSVQ01000016">
    <property type="protein sequence ID" value="HGT40063.1"/>
    <property type="molecule type" value="Genomic_DNA"/>
</dbReference>
<evidence type="ECO:0000313" key="2">
    <source>
        <dbReference type="EMBL" id="HGT40063.1"/>
    </source>
</evidence>
<name>A0A7C4QQ87_9PLAN</name>
<reference evidence="2" key="1">
    <citation type="journal article" date="2020" name="mSystems">
        <title>Genome- and Community-Level Interaction Insights into Carbon Utilization and Element Cycling Functions of Hydrothermarchaeota in Hydrothermal Sediment.</title>
        <authorList>
            <person name="Zhou Z."/>
            <person name="Liu Y."/>
            <person name="Xu W."/>
            <person name="Pan J."/>
            <person name="Luo Z.H."/>
            <person name="Li M."/>
        </authorList>
    </citation>
    <scope>NUCLEOTIDE SEQUENCE [LARGE SCALE GENOMIC DNA]</scope>
    <source>
        <strain evidence="2">SpSt-508</strain>
    </source>
</reference>
<feature type="transmembrane region" description="Helical" evidence="1">
    <location>
        <begin position="244"/>
        <end position="263"/>
    </location>
</feature>
<keyword evidence="1" id="KW-0472">Membrane</keyword>
<feature type="transmembrane region" description="Helical" evidence="1">
    <location>
        <begin position="449"/>
        <end position="467"/>
    </location>
</feature>
<evidence type="ECO:0008006" key="3">
    <source>
        <dbReference type="Google" id="ProtNLM"/>
    </source>
</evidence>
<accession>A0A7C4QQ87</accession>
<sequence length="537" mass="57759">MQRAPLVAWLLAGTLASGAMLWGTSWPLGLPGEWEWQRLPANEAAGLNLLLAGLAAGGYAAVVVVGHLRLKARATRWETGGWLAGLAAAAFAWLWCVQETAPPAGSLGKAAFVLFYPSSSGYFTRVRESAPRGLGAFLAGYEALMREGDVLHIGTHPPGLFCAFYGFAAIVEAVPWAARGLDALQPLSVRESLAVIAENTASSALPLQPREASVLWLAILTAQGMAALSVVPLFGLLRWTQPRATAWLGAALWPTVPAVAVFLPKSDAAFPVLALAIVWLAAGSWRAVTRTSLADNQGAAAPAWRTAAFRGAFLGGFGTGLMAWLGMFCSLAFLPVLAFVALFCVGEWWRLRPPGRRLAVWLAALLLGFWLPVLVLSVTARLNLCTVWWWNYRNHAGFYDQYARSYWGWLWRNPLELSFAVGWPIMGAALWTGGHWLRVAGRQGWRGLGSSRTVAAMAGGVVWSLLWLTGKNSGEAARLWLLLMPGVVWLAAHVASSPSPAEDSHRSESISVLWSVLVLSLAACIATVHRVGGFHVE</sequence>
<comment type="caution">
    <text evidence="2">The sequence shown here is derived from an EMBL/GenBank/DDBJ whole genome shotgun (WGS) entry which is preliminary data.</text>
</comment>
<keyword evidence="1" id="KW-1133">Transmembrane helix</keyword>
<gene>
    <name evidence="2" type="ORF">ENS64_12500</name>
</gene>
<feature type="transmembrane region" description="Helical" evidence="1">
    <location>
        <begin position="308"/>
        <end position="326"/>
    </location>
</feature>
<feature type="transmembrane region" description="Helical" evidence="1">
    <location>
        <begin position="80"/>
        <end position="97"/>
    </location>
</feature>
<feature type="transmembrane region" description="Helical" evidence="1">
    <location>
        <begin position="479"/>
        <end position="498"/>
    </location>
</feature>
<feature type="transmembrane region" description="Helical" evidence="1">
    <location>
        <begin position="47"/>
        <end position="68"/>
    </location>
</feature>
<feature type="transmembrane region" description="Helical" evidence="1">
    <location>
        <begin position="417"/>
        <end position="437"/>
    </location>
</feature>
<dbReference type="AlphaFoldDB" id="A0A7C4QQ87"/>
<feature type="transmembrane region" description="Helical" evidence="1">
    <location>
        <begin position="269"/>
        <end position="288"/>
    </location>
</feature>
<keyword evidence="1" id="KW-0812">Transmembrane</keyword>
<protein>
    <recommendedName>
        <fullName evidence="3">Glycosyltransferase RgtA/B/C/D-like domain-containing protein</fullName>
    </recommendedName>
</protein>
<feature type="transmembrane region" description="Helical" evidence="1">
    <location>
        <begin position="358"/>
        <end position="380"/>
    </location>
</feature>
<proteinExistence type="predicted"/>
<organism evidence="2">
    <name type="scientific">Schlesneria paludicola</name>
    <dbReference type="NCBI Taxonomy" id="360056"/>
    <lineage>
        <taxon>Bacteria</taxon>
        <taxon>Pseudomonadati</taxon>
        <taxon>Planctomycetota</taxon>
        <taxon>Planctomycetia</taxon>
        <taxon>Planctomycetales</taxon>
        <taxon>Planctomycetaceae</taxon>
        <taxon>Schlesneria</taxon>
    </lineage>
</organism>
<feature type="transmembrane region" description="Helical" evidence="1">
    <location>
        <begin position="214"/>
        <end position="237"/>
    </location>
</feature>
<feature type="transmembrane region" description="Helical" evidence="1">
    <location>
        <begin position="332"/>
        <end position="351"/>
    </location>
</feature>
<feature type="transmembrane region" description="Helical" evidence="1">
    <location>
        <begin position="510"/>
        <end position="531"/>
    </location>
</feature>